<proteinExistence type="predicted"/>
<organism evidence="1 2">
    <name type="scientific">Romanomermis culicivorax</name>
    <name type="common">Nematode worm</name>
    <dbReference type="NCBI Taxonomy" id="13658"/>
    <lineage>
        <taxon>Eukaryota</taxon>
        <taxon>Metazoa</taxon>
        <taxon>Ecdysozoa</taxon>
        <taxon>Nematoda</taxon>
        <taxon>Enoplea</taxon>
        <taxon>Dorylaimia</taxon>
        <taxon>Mermithida</taxon>
        <taxon>Mermithoidea</taxon>
        <taxon>Mermithidae</taxon>
        <taxon>Romanomermis</taxon>
    </lineage>
</organism>
<dbReference type="AlphaFoldDB" id="A0A915JTG5"/>
<evidence type="ECO:0000313" key="1">
    <source>
        <dbReference type="Proteomes" id="UP000887565"/>
    </source>
</evidence>
<evidence type="ECO:0000313" key="2">
    <source>
        <dbReference type="WBParaSite" id="nRc.2.0.1.t29112-RA"/>
    </source>
</evidence>
<dbReference type="Proteomes" id="UP000887565">
    <property type="component" value="Unplaced"/>
</dbReference>
<sequence>MQDAEANGEPIRDRTLPRNLVYLKCLSQAHKVLVLRDLPCHTSSDCIDRCRPTQAGVVQQSDRAAIRHWAASADTGLQFRSS</sequence>
<name>A0A915JTG5_ROMCU</name>
<protein>
    <submittedName>
        <fullName evidence="2">Transposase</fullName>
    </submittedName>
</protein>
<keyword evidence="1" id="KW-1185">Reference proteome</keyword>
<reference evidence="2" key="1">
    <citation type="submission" date="2022-11" db="UniProtKB">
        <authorList>
            <consortium name="WormBaseParasite"/>
        </authorList>
    </citation>
    <scope>IDENTIFICATION</scope>
</reference>
<accession>A0A915JTG5</accession>
<dbReference type="WBParaSite" id="nRc.2.0.1.t29112-RA">
    <property type="protein sequence ID" value="nRc.2.0.1.t29112-RA"/>
    <property type="gene ID" value="nRc.2.0.1.g29112"/>
</dbReference>